<reference evidence="10 11" key="1">
    <citation type="journal article" name="Sci. Rep.">
        <title>Genome-scale phylogenetic analyses confirm Olpidium as the closest living zoosporic fungus to the non-flagellated, terrestrial fungi.</title>
        <authorList>
            <person name="Chang Y."/>
            <person name="Rochon D."/>
            <person name="Sekimoto S."/>
            <person name="Wang Y."/>
            <person name="Chovatia M."/>
            <person name="Sandor L."/>
            <person name="Salamov A."/>
            <person name="Grigoriev I.V."/>
            <person name="Stajich J.E."/>
            <person name="Spatafora J.W."/>
        </authorList>
    </citation>
    <scope>NUCLEOTIDE SEQUENCE [LARGE SCALE GENOMIC DNA]</scope>
    <source>
        <strain evidence="10">S191</strain>
    </source>
</reference>
<dbReference type="SUPFAM" id="SSF57879">
    <property type="entry name" value="Zinc domain conserved in yeast copper-regulated transcription factors"/>
    <property type="match status" value="1"/>
</dbReference>
<evidence type="ECO:0000256" key="4">
    <source>
        <dbReference type="ARBA" id="ARBA00023008"/>
    </source>
</evidence>
<dbReference type="GO" id="GO:0006879">
    <property type="term" value="P:intracellular iron ion homeostasis"/>
    <property type="evidence" value="ECO:0007669"/>
    <property type="project" value="TreeGrafter"/>
</dbReference>
<dbReference type="InterPro" id="IPR051763">
    <property type="entry name" value="Copper_Homeo_Regul"/>
</dbReference>
<evidence type="ECO:0000256" key="8">
    <source>
        <dbReference type="SAM" id="MobiDB-lite"/>
    </source>
</evidence>
<keyword evidence="7" id="KW-0539">Nucleus</keyword>
<dbReference type="GO" id="GO:0045944">
    <property type="term" value="P:positive regulation of transcription by RNA polymerase II"/>
    <property type="evidence" value="ECO:0007669"/>
    <property type="project" value="TreeGrafter"/>
</dbReference>
<feature type="region of interest" description="Disordered" evidence="8">
    <location>
        <begin position="121"/>
        <end position="163"/>
    </location>
</feature>
<sequence>MPSAAVPPSLFPVGGVACTFYTFVGGPRVLAQLRCASCLPGSAFHPRGRTRSHRTSSCRHFDRDLIEIKRKGRPQTQCDSCRDARKSRLVHPKCVCGKPGDAAGKAGPVTAAAAARRVREAQQQQQQQHQQLLLRDGQRGACQTTRQSHHSKPAAREDEAARAGGLKPVSCPAAALPRSASVRDVAGAGCAAACGAGKWALPNTEYQNQKRIDGRQVCR</sequence>
<proteinExistence type="predicted"/>
<dbReference type="GO" id="GO:0005634">
    <property type="term" value="C:nucleus"/>
    <property type="evidence" value="ECO:0007669"/>
    <property type="project" value="UniProtKB-SubCell"/>
</dbReference>
<dbReference type="PROSITE" id="PS50073">
    <property type="entry name" value="COPPER_FIST_2"/>
    <property type="match status" value="1"/>
</dbReference>
<feature type="domain" description="Copper-fist" evidence="9">
    <location>
        <begin position="51"/>
        <end position="75"/>
    </location>
</feature>
<dbReference type="GO" id="GO:0000978">
    <property type="term" value="F:RNA polymerase II cis-regulatory region sequence-specific DNA binding"/>
    <property type="evidence" value="ECO:0007669"/>
    <property type="project" value="TreeGrafter"/>
</dbReference>
<dbReference type="PANTHER" id="PTHR28088">
    <property type="entry name" value="TRANSCRIPTIONAL ACTIVATOR HAA1-RELATED"/>
    <property type="match status" value="1"/>
</dbReference>
<evidence type="ECO:0000256" key="6">
    <source>
        <dbReference type="ARBA" id="ARBA00023163"/>
    </source>
</evidence>
<comment type="subcellular location">
    <subcellularLocation>
        <location evidence="1">Nucleus</location>
    </subcellularLocation>
</comment>
<dbReference type="EMBL" id="JAEFCI010006627">
    <property type="protein sequence ID" value="KAG5459571.1"/>
    <property type="molecule type" value="Genomic_DNA"/>
</dbReference>
<accession>A0A8H7ZUD5</accession>
<organism evidence="10 11">
    <name type="scientific">Olpidium bornovanus</name>
    <dbReference type="NCBI Taxonomy" id="278681"/>
    <lineage>
        <taxon>Eukaryota</taxon>
        <taxon>Fungi</taxon>
        <taxon>Fungi incertae sedis</taxon>
        <taxon>Olpidiomycota</taxon>
        <taxon>Olpidiomycotina</taxon>
        <taxon>Olpidiomycetes</taxon>
        <taxon>Olpidiales</taxon>
        <taxon>Olpidiaceae</taxon>
        <taxon>Olpidium</taxon>
    </lineage>
</organism>
<dbReference type="Pfam" id="PF00649">
    <property type="entry name" value="Copper-fist"/>
    <property type="match status" value="1"/>
</dbReference>
<protein>
    <recommendedName>
        <fullName evidence="9">Copper-fist domain-containing protein</fullName>
    </recommendedName>
</protein>
<keyword evidence="3" id="KW-0862">Zinc</keyword>
<evidence type="ECO:0000256" key="2">
    <source>
        <dbReference type="ARBA" id="ARBA00022723"/>
    </source>
</evidence>
<evidence type="ECO:0000313" key="11">
    <source>
        <dbReference type="Proteomes" id="UP000673691"/>
    </source>
</evidence>
<evidence type="ECO:0000256" key="5">
    <source>
        <dbReference type="ARBA" id="ARBA00023015"/>
    </source>
</evidence>
<keyword evidence="4" id="KW-0186">Copper</keyword>
<gene>
    <name evidence="10" type="ORF">BJ554DRAFT_15</name>
</gene>
<dbReference type="OrthoDB" id="5600085at2759"/>
<dbReference type="GO" id="GO:0005507">
    <property type="term" value="F:copper ion binding"/>
    <property type="evidence" value="ECO:0007669"/>
    <property type="project" value="InterPro"/>
</dbReference>
<evidence type="ECO:0000313" key="10">
    <source>
        <dbReference type="EMBL" id="KAG5459571.1"/>
    </source>
</evidence>
<evidence type="ECO:0000256" key="3">
    <source>
        <dbReference type="ARBA" id="ARBA00022833"/>
    </source>
</evidence>
<keyword evidence="5" id="KW-0805">Transcription regulation</keyword>
<keyword evidence="6" id="KW-0804">Transcription</keyword>
<evidence type="ECO:0000259" key="9">
    <source>
        <dbReference type="PROSITE" id="PS50073"/>
    </source>
</evidence>
<dbReference type="GO" id="GO:0000981">
    <property type="term" value="F:DNA-binding transcription factor activity, RNA polymerase II-specific"/>
    <property type="evidence" value="ECO:0007669"/>
    <property type="project" value="TreeGrafter"/>
</dbReference>
<comment type="caution">
    <text evidence="10">The sequence shown here is derived from an EMBL/GenBank/DDBJ whole genome shotgun (WGS) entry which is preliminary data.</text>
</comment>
<keyword evidence="2" id="KW-0479">Metal-binding</keyword>
<dbReference type="AlphaFoldDB" id="A0A8H7ZUD5"/>
<dbReference type="Gene3D" id="3.90.430.10">
    <property type="entry name" value="Copper fist DNA-binding domain"/>
    <property type="match status" value="1"/>
</dbReference>
<evidence type="ECO:0000256" key="7">
    <source>
        <dbReference type="ARBA" id="ARBA00023242"/>
    </source>
</evidence>
<evidence type="ECO:0000256" key="1">
    <source>
        <dbReference type="ARBA" id="ARBA00004123"/>
    </source>
</evidence>
<feature type="compositionally biased region" description="Low complexity" evidence="8">
    <location>
        <begin position="121"/>
        <end position="141"/>
    </location>
</feature>
<keyword evidence="11" id="KW-1185">Reference proteome</keyword>
<name>A0A8H7ZUD5_9FUNG</name>
<dbReference type="PANTHER" id="PTHR28088:SF5">
    <property type="entry name" value="TRANSCRIPTIONAL ACTIVATOR HAA1-RELATED"/>
    <property type="match status" value="1"/>
</dbReference>
<dbReference type="GO" id="GO:0006878">
    <property type="term" value="P:intracellular copper ion homeostasis"/>
    <property type="evidence" value="ECO:0007669"/>
    <property type="project" value="TreeGrafter"/>
</dbReference>
<dbReference type="InterPro" id="IPR036395">
    <property type="entry name" value="Cu_fist_DNA-bd_dom_sf"/>
</dbReference>
<dbReference type="InterPro" id="IPR001083">
    <property type="entry name" value="Cu_fist_DNA-bd_dom"/>
</dbReference>
<dbReference type="Proteomes" id="UP000673691">
    <property type="component" value="Unassembled WGS sequence"/>
</dbReference>